<comment type="caution">
    <text evidence="1">The sequence shown here is derived from an EMBL/GenBank/DDBJ whole genome shotgun (WGS) entry which is preliminary data.</text>
</comment>
<sequence>MRYSRFYWARKLNVNGCLLQLFRSIASVIVPDFIQPGLPAEVPHACGHTRVTFDASRRMRGCRRTRQMFWFRDHHYSHGEFARADAWEMVGALAPSLCHTVLVVHCNIFCVNWPPSSASAEHRQPIADGGKSGEIKLGREIKNSTGYIQGSDGTSSRGKTIESEHVTLLAPKYEPGVDNSDTKTHSPCTRFVAATSALDHTAARRLKFKPAGTGTQPPRVLRTPAGLPVPFPKHASERGHAHEGGHAPTMHLVKVDEAAAWGSPQQGTCKGRLCMAINYLHQEKKHPTTYLWIDNIPRIAS</sequence>
<dbReference type="Proteomes" id="UP001219525">
    <property type="component" value="Unassembled WGS sequence"/>
</dbReference>
<dbReference type="AlphaFoldDB" id="A0AAD6UJL8"/>
<keyword evidence="2" id="KW-1185">Reference proteome</keyword>
<dbReference type="EMBL" id="JARJCW010000203">
    <property type="protein sequence ID" value="KAJ7186337.1"/>
    <property type="molecule type" value="Genomic_DNA"/>
</dbReference>
<proteinExistence type="predicted"/>
<name>A0AAD6UJL8_9AGAR</name>
<evidence type="ECO:0000313" key="1">
    <source>
        <dbReference type="EMBL" id="KAJ7186337.1"/>
    </source>
</evidence>
<evidence type="ECO:0000313" key="2">
    <source>
        <dbReference type="Proteomes" id="UP001219525"/>
    </source>
</evidence>
<protein>
    <submittedName>
        <fullName evidence="1">Uncharacterized protein</fullName>
    </submittedName>
</protein>
<organism evidence="1 2">
    <name type="scientific">Mycena pura</name>
    <dbReference type="NCBI Taxonomy" id="153505"/>
    <lineage>
        <taxon>Eukaryota</taxon>
        <taxon>Fungi</taxon>
        <taxon>Dikarya</taxon>
        <taxon>Basidiomycota</taxon>
        <taxon>Agaricomycotina</taxon>
        <taxon>Agaricomycetes</taxon>
        <taxon>Agaricomycetidae</taxon>
        <taxon>Agaricales</taxon>
        <taxon>Marasmiineae</taxon>
        <taxon>Mycenaceae</taxon>
        <taxon>Mycena</taxon>
    </lineage>
</organism>
<gene>
    <name evidence="1" type="ORF">GGX14DRAFT_409213</name>
</gene>
<reference evidence="1" key="1">
    <citation type="submission" date="2023-03" db="EMBL/GenBank/DDBJ databases">
        <title>Massive genome expansion in bonnet fungi (Mycena s.s.) driven by repeated elements and novel gene families across ecological guilds.</title>
        <authorList>
            <consortium name="Lawrence Berkeley National Laboratory"/>
            <person name="Harder C.B."/>
            <person name="Miyauchi S."/>
            <person name="Viragh M."/>
            <person name="Kuo A."/>
            <person name="Thoen E."/>
            <person name="Andreopoulos B."/>
            <person name="Lu D."/>
            <person name="Skrede I."/>
            <person name="Drula E."/>
            <person name="Henrissat B."/>
            <person name="Morin E."/>
            <person name="Kohler A."/>
            <person name="Barry K."/>
            <person name="LaButti K."/>
            <person name="Morin E."/>
            <person name="Salamov A."/>
            <person name="Lipzen A."/>
            <person name="Mereny Z."/>
            <person name="Hegedus B."/>
            <person name="Baldrian P."/>
            <person name="Stursova M."/>
            <person name="Weitz H."/>
            <person name="Taylor A."/>
            <person name="Grigoriev I.V."/>
            <person name="Nagy L.G."/>
            <person name="Martin F."/>
            <person name="Kauserud H."/>
        </authorList>
    </citation>
    <scope>NUCLEOTIDE SEQUENCE</scope>
    <source>
        <strain evidence="1">9144</strain>
    </source>
</reference>
<accession>A0AAD6UJL8</accession>